<evidence type="ECO:0000256" key="2">
    <source>
        <dbReference type="ARBA" id="ARBA00022692"/>
    </source>
</evidence>
<dbReference type="InterPro" id="IPR038050">
    <property type="entry name" value="Neuro_actylchol_rec"/>
</dbReference>
<keyword evidence="2 5" id="KW-0812">Transmembrane</keyword>
<evidence type="ECO:0000256" key="3">
    <source>
        <dbReference type="ARBA" id="ARBA00022989"/>
    </source>
</evidence>
<dbReference type="GO" id="GO:0016020">
    <property type="term" value="C:membrane"/>
    <property type="evidence" value="ECO:0007669"/>
    <property type="project" value="UniProtKB-SubCell"/>
</dbReference>
<dbReference type="SUPFAM" id="SSF63712">
    <property type="entry name" value="Nicotinic receptor ligand binding domain-like"/>
    <property type="match status" value="2"/>
</dbReference>
<keyword evidence="5" id="KW-0732">Signal</keyword>
<dbReference type="CDD" id="cd18989">
    <property type="entry name" value="LGIC_ECD_cation"/>
    <property type="match status" value="2"/>
</dbReference>
<evidence type="ECO:0000256" key="4">
    <source>
        <dbReference type="ARBA" id="ARBA00023136"/>
    </source>
</evidence>
<keyword evidence="4 5" id="KW-0472">Membrane</keyword>
<keyword evidence="5" id="KW-0407">Ion channel</keyword>
<dbReference type="InterPro" id="IPR006201">
    <property type="entry name" value="Neur_channel"/>
</dbReference>
<dbReference type="InterPro" id="IPR006029">
    <property type="entry name" value="Neurotrans-gated_channel_TM"/>
</dbReference>
<dbReference type="Gene3D" id="1.20.58.390">
    <property type="entry name" value="Neurotransmitter-gated ion-channel transmembrane domain"/>
    <property type="match status" value="2"/>
</dbReference>
<feature type="transmembrane region" description="Helical" evidence="5">
    <location>
        <begin position="481"/>
        <end position="505"/>
    </location>
</feature>
<feature type="region of interest" description="Disordered" evidence="6">
    <location>
        <begin position="595"/>
        <end position="614"/>
    </location>
</feature>
<feature type="compositionally biased region" description="Basic and acidic residues" evidence="6">
    <location>
        <begin position="597"/>
        <end position="611"/>
    </location>
</feature>
<feature type="domain" description="Neurotransmitter-gated ion-channel transmembrane" evidence="8">
    <location>
        <begin position="486"/>
        <end position="597"/>
    </location>
</feature>
<dbReference type="Gene3D" id="2.70.170.10">
    <property type="entry name" value="Neurotransmitter-gated ion-channel ligand-binding domain"/>
    <property type="match status" value="2"/>
</dbReference>
<keyword evidence="5" id="KW-0813">Transport</keyword>
<dbReference type="Proteomes" id="UP001186944">
    <property type="component" value="Unassembled WGS sequence"/>
</dbReference>
<evidence type="ECO:0000256" key="1">
    <source>
        <dbReference type="ARBA" id="ARBA00004141"/>
    </source>
</evidence>
<reference evidence="9" key="1">
    <citation type="submission" date="2019-08" db="EMBL/GenBank/DDBJ databases">
        <title>The improved chromosome-level genome for the pearl oyster Pinctada fucata martensii using PacBio sequencing and Hi-C.</title>
        <authorList>
            <person name="Zheng Z."/>
        </authorList>
    </citation>
    <scope>NUCLEOTIDE SEQUENCE</scope>
    <source>
        <strain evidence="9">ZZ-2019</strain>
        <tissue evidence="9">Adductor muscle</tissue>
    </source>
</reference>
<dbReference type="FunFam" id="2.70.170.10:FF:000028">
    <property type="entry name" value="AcetylCholine Receptor"/>
    <property type="match status" value="2"/>
</dbReference>
<evidence type="ECO:0000313" key="9">
    <source>
        <dbReference type="EMBL" id="KAK3097591.1"/>
    </source>
</evidence>
<feature type="domain" description="Neurotransmitter-gated ion-channel ligand-binding" evidence="7">
    <location>
        <begin position="288"/>
        <end position="477"/>
    </location>
</feature>
<protein>
    <submittedName>
        <fullName evidence="9">Uncharacterized protein</fullName>
    </submittedName>
</protein>
<dbReference type="InterPro" id="IPR018000">
    <property type="entry name" value="Neurotransmitter_ion_chnl_CS"/>
</dbReference>
<keyword evidence="3 5" id="KW-1133">Transmembrane helix</keyword>
<evidence type="ECO:0000256" key="6">
    <source>
        <dbReference type="SAM" id="MobiDB-lite"/>
    </source>
</evidence>
<organism evidence="9 10">
    <name type="scientific">Pinctada imbricata</name>
    <name type="common">Atlantic pearl-oyster</name>
    <name type="synonym">Pinctada martensii</name>
    <dbReference type="NCBI Taxonomy" id="66713"/>
    <lineage>
        <taxon>Eukaryota</taxon>
        <taxon>Metazoa</taxon>
        <taxon>Spiralia</taxon>
        <taxon>Lophotrochozoa</taxon>
        <taxon>Mollusca</taxon>
        <taxon>Bivalvia</taxon>
        <taxon>Autobranchia</taxon>
        <taxon>Pteriomorphia</taxon>
        <taxon>Pterioida</taxon>
        <taxon>Pterioidea</taxon>
        <taxon>Pteriidae</taxon>
        <taxon>Pinctada</taxon>
    </lineage>
</organism>
<gene>
    <name evidence="9" type="ORF">FSP39_011217</name>
</gene>
<dbReference type="PRINTS" id="PR00252">
    <property type="entry name" value="NRIONCHANNEL"/>
</dbReference>
<dbReference type="EMBL" id="VSWD01000007">
    <property type="protein sequence ID" value="KAK3097591.1"/>
    <property type="molecule type" value="Genomic_DNA"/>
</dbReference>
<feature type="transmembrane region" description="Helical" evidence="5">
    <location>
        <begin position="511"/>
        <end position="530"/>
    </location>
</feature>
<proteinExistence type="inferred from homology"/>
<sequence length="670" mass="77937">MKGLVINIWISILFAFTDPEIDAHNVQECRLLEHFGKSRLCQKSRPVSRYSQAVEVYLSIELHSIHALDEKQQTLQTSVWLKTTWKDDNVTWNKFQFGSVDSFLLPANEIWIPDMCITNELNDDKCMKIGENDKVSVNSDGQIYLWKGLEIKTHCNLDITKYPFDKQKCPIRIRTHYSTDDKVRLKGKHRMILMQNYKENGAWEVLDNSVMEKRQNEVTNLTEVHFEITLKRRYLFHVYNYVLPVVLLSMLNIFTFLLPIESDETSRKSVHECTLYNNIEKELSCSTFVTPYLEAEKPLIVELLLRLISIHSIEEQNQVFRATVWLDIEWMDTDLKWDVSKYNGTKDLLVPANKVWIPDLCFVNEVTNEKCLKPNEDERVKLSHDGKVTMWISKEISTQCKIDINNYPFDYQKCTVNLGMWYSVDEKVTLKSKEPRVRLGNYQPNGEWDIMDTGIRMEKQNVDENFTEIHFIINLRRLSIFYIYTVILPVVLLSVLNIMCFLLPIETGEKVGLAMSIFLSLAVFMSIISGSVPKQSRHQFRLGIYVTIELMMSCLTIVMEVFVVRVYSRPSERPLGRMYRRLLPNSTLLDFLQSTHGQKDPARDGSRENFTDRPTACHRCNGGVPPVYGEVSRNYNPWHIVAMRLDKIFGVFVAIVNALSMIAYFAGIYA</sequence>
<feature type="transmembrane region" description="Helical" evidence="5">
    <location>
        <begin position="238"/>
        <end position="258"/>
    </location>
</feature>
<evidence type="ECO:0000259" key="7">
    <source>
        <dbReference type="Pfam" id="PF02931"/>
    </source>
</evidence>
<evidence type="ECO:0000259" key="8">
    <source>
        <dbReference type="Pfam" id="PF02932"/>
    </source>
</evidence>
<comment type="caution">
    <text evidence="9">The sequence shown here is derived from an EMBL/GenBank/DDBJ whole genome shotgun (WGS) entry which is preliminary data.</text>
</comment>
<dbReference type="InterPro" id="IPR006202">
    <property type="entry name" value="Neur_chan_lig-bd"/>
</dbReference>
<feature type="transmembrane region" description="Helical" evidence="5">
    <location>
        <begin position="542"/>
        <end position="567"/>
    </location>
</feature>
<feature type="chain" id="PRO_5041514554" evidence="5">
    <location>
        <begin position="24"/>
        <end position="670"/>
    </location>
</feature>
<dbReference type="InterPro" id="IPR036719">
    <property type="entry name" value="Neuro-gated_channel_TM_sf"/>
</dbReference>
<accession>A0AA89C358</accession>
<dbReference type="CDD" id="cd19051">
    <property type="entry name" value="LGIC_TM_cation"/>
    <property type="match status" value="1"/>
</dbReference>
<dbReference type="SUPFAM" id="SSF90112">
    <property type="entry name" value="Neurotransmitter-gated ion-channel transmembrane pore"/>
    <property type="match status" value="1"/>
</dbReference>
<dbReference type="PROSITE" id="PS00236">
    <property type="entry name" value="NEUROTR_ION_CHANNEL"/>
    <property type="match status" value="2"/>
</dbReference>
<dbReference type="Pfam" id="PF02931">
    <property type="entry name" value="Neur_chan_LBD"/>
    <property type="match status" value="2"/>
</dbReference>
<keyword evidence="5" id="KW-0406">Ion transport</keyword>
<dbReference type="InterPro" id="IPR036734">
    <property type="entry name" value="Neur_chan_lig-bd_sf"/>
</dbReference>
<feature type="transmembrane region" description="Helical" evidence="5">
    <location>
        <begin position="648"/>
        <end position="669"/>
    </location>
</feature>
<dbReference type="PANTHER" id="PTHR18945">
    <property type="entry name" value="NEUROTRANSMITTER GATED ION CHANNEL"/>
    <property type="match status" value="1"/>
</dbReference>
<keyword evidence="10" id="KW-1185">Reference proteome</keyword>
<comment type="subcellular location">
    <subcellularLocation>
        <location evidence="1">Membrane</location>
        <topology evidence="1">Multi-pass membrane protein</topology>
    </subcellularLocation>
</comment>
<dbReference type="GO" id="GO:0005230">
    <property type="term" value="F:extracellular ligand-gated monoatomic ion channel activity"/>
    <property type="evidence" value="ECO:0007669"/>
    <property type="project" value="InterPro"/>
</dbReference>
<evidence type="ECO:0000256" key="5">
    <source>
        <dbReference type="RuleBase" id="RU000687"/>
    </source>
</evidence>
<evidence type="ECO:0000313" key="10">
    <source>
        <dbReference type="Proteomes" id="UP001186944"/>
    </source>
</evidence>
<dbReference type="GO" id="GO:0004888">
    <property type="term" value="F:transmembrane signaling receptor activity"/>
    <property type="evidence" value="ECO:0007669"/>
    <property type="project" value="InterPro"/>
</dbReference>
<feature type="domain" description="Neurotransmitter-gated ion-channel ligand-binding" evidence="7">
    <location>
        <begin position="40"/>
        <end position="234"/>
    </location>
</feature>
<comment type="similarity">
    <text evidence="5">Belongs to the ligand-gated ion channel (TC 1.A.9) family.</text>
</comment>
<dbReference type="AlphaFoldDB" id="A0AA89C358"/>
<name>A0AA89C358_PINIB</name>
<dbReference type="Pfam" id="PF02932">
    <property type="entry name" value="Neur_chan_memb"/>
    <property type="match status" value="1"/>
</dbReference>
<feature type="signal peptide" evidence="5">
    <location>
        <begin position="1"/>
        <end position="23"/>
    </location>
</feature>